<comment type="catalytic activity">
    <reaction evidence="1">
        <text>ATP-dependent breakage, passage and rejoining of double-stranded DNA.</text>
        <dbReference type="EC" id="5.6.2.2"/>
    </reaction>
</comment>
<evidence type="ECO:0000313" key="2">
    <source>
        <dbReference type="EMBL" id="MFC4428762.1"/>
    </source>
</evidence>
<dbReference type="SUPFAM" id="SSF56719">
    <property type="entry name" value="Type II DNA topoisomerase"/>
    <property type="match status" value="1"/>
</dbReference>
<protein>
    <submittedName>
        <fullName evidence="2">DNA gyrase subunit A</fullName>
    </submittedName>
</protein>
<proteinExistence type="predicted"/>
<evidence type="ECO:0000256" key="1">
    <source>
        <dbReference type="ARBA" id="ARBA00000185"/>
    </source>
</evidence>
<dbReference type="EMBL" id="JBHSEN010000001">
    <property type="protein sequence ID" value="MFC4428762.1"/>
    <property type="molecule type" value="Genomic_DNA"/>
</dbReference>
<keyword evidence="3" id="KW-1185">Reference proteome</keyword>
<dbReference type="InterPro" id="IPR013757">
    <property type="entry name" value="Topo_IIA_A_a_sf"/>
</dbReference>
<organism evidence="2 3">
    <name type="scientific">Citricoccus alkalitolerans</name>
    <dbReference type="NCBI Taxonomy" id="246603"/>
    <lineage>
        <taxon>Bacteria</taxon>
        <taxon>Bacillati</taxon>
        <taxon>Actinomycetota</taxon>
        <taxon>Actinomycetes</taxon>
        <taxon>Micrococcales</taxon>
        <taxon>Micrococcaceae</taxon>
        <taxon>Citricoccus</taxon>
    </lineage>
</organism>
<reference evidence="3" key="1">
    <citation type="journal article" date="2019" name="Int. J. Syst. Evol. Microbiol.">
        <title>The Global Catalogue of Microorganisms (GCM) 10K type strain sequencing project: providing services to taxonomists for standard genome sequencing and annotation.</title>
        <authorList>
            <consortium name="The Broad Institute Genomics Platform"/>
            <consortium name="The Broad Institute Genome Sequencing Center for Infectious Disease"/>
            <person name="Wu L."/>
            <person name="Ma J."/>
        </authorList>
    </citation>
    <scope>NUCLEOTIDE SEQUENCE [LARGE SCALE GENOMIC DNA]</scope>
    <source>
        <strain evidence="3">CGMCC 1.12125</strain>
    </source>
</reference>
<dbReference type="RefSeq" id="WP_344229533.1">
    <property type="nucleotide sequence ID" value="NZ_BAAALH010000002.1"/>
</dbReference>
<evidence type="ECO:0000313" key="3">
    <source>
        <dbReference type="Proteomes" id="UP001595965"/>
    </source>
</evidence>
<dbReference type="Proteomes" id="UP001595965">
    <property type="component" value="Unassembled WGS sequence"/>
</dbReference>
<comment type="caution">
    <text evidence="2">The sequence shown here is derived from an EMBL/GenBank/DDBJ whole genome shotgun (WGS) entry which is preliminary data.</text>
</comment>
<gene>
    <name evidence="2" type="ORF">ACFO0K_03605</name>
</gene>
<dbReference type="InterPro" id="IPR013760">
    <property type="entry name" value="Topo_IIA-like_dom_sf"/>
</dbReference>
<accession>A0ABV8XVZ5</accession>
<sequence length="91" mass="10549">MDETEREEQWEQWKRADRLHIMEGLIQAVNDPHRFLDIVLSAADRSAAEAALVEQFGLSREQARAAMNMQFLMMSEEARQSIRTEADDLRG</sequence>
<name>A0ABV8XVZ5_9MICC</name>
<dbReference type="Gene3D" id="1.10.268.10">
    <property type="entry name" value="Topoisomerase, domain 3"/>
    <property type="match status" value="1"/>
</dbReference>